<evidence type="ECO:0000256" key="1">
    <source>
        <dbReference type="SAM" id="MobiDB-lite"/>
    </source>
</evidence>
<reference evidence="3" key="1">
    <citation type="journal article" date="2018" name="Nat. Microbiol.">
        <title>Leveraging single-cell genomics to expand the fungal tree of life.</title>
        <authorList>
            <person name="Ahrendt S.R."/>
            <person name="Quandt C.A."/>
            <person name="Ciobanu D."/>
            <person name="Clum A."/>
            <person name="Salamov A."/>
            <person name="Andreopoulos B."/>
            <person name="Cheng J.F."/>
            <person name="Woyke T."/>
            <person name="Pelin A."/>
            <person name="Henrissat B."/>
            <person name="Reynolds N.K."/>
            <person name="Benny G.L."/>
            <person name="Smith M.E."/>
            <person name="James T.Y."/>
            <person name="Grigoriev I.V."/>
        </authorList>
    </citation>
    <scope>NUCLEOTIDE SEQUENCE [LARGE SCALE GENOMIC DNA]</scope>
    <source>
        <strain evidence="3">ATCC 52028</strain>
    </source>
</reference>
<evidence type="ECO:0000313" key="3">
    <source>
        <dbReference type="Proteomes" id="UP000268535"/>
    </source>
</evidence>
<name>A0A4P9WXU7_9FUNG</name>
<gene>
    <name evidence="2" type="ORF">CAUPRSCDRAFT_12007</name>
</gene>
<feature type="region of interest" description="Disordered" evidence="1">
    <location>
        <begin position="303"/>
        <end position="333"/>
    </location>
</feature>
<organism evidence="2 3">
    <name type="scientific">Caulochytrium protostelioides</name>
    <dbReference type="NCBI Taxonomy" id="1555241"/>
    <lineage>
        <taxon>Eukaryota</taxon>
        <taxon>Fungi</taxon>
        <taxon>Fungi incertae sedis</taxon>
        <taxon>Chytridiomycota</taxon>
        <taxon>Chytridiomycota incertae sedis</taxon>
        <taxon>Chytridiomycetes</taxon>
        <taxon>Caulochytriales</taxon>
        <taxon>Caulochytriaceae</taxon>
        <taxon>Caulochytrium</taxon>
    </lineage>
</organism>
<accession>A0A4P9WXU7</accession>
<dbReference type="Proteomes" id="UP000268535">
    <property type="component" value="Unassembled WGS sequence"/>
</dbReference>
<sequence length="333" mass="35750">MRAGDVHGLDHTRVVQIALGDQADGPLQRRRPRVRQPRNGLQDMLAGLIDERVHRVEAQAVDVEVAEPHRNVVQDVAPDRVRLVAVQVQRGTPGRLVLVVEVGRIRAQIRAGGPEMVVDDIEDDGEAVSVGGVDEAAQPARAPVGLVDGIPRDAVVAPPVGAVERVHGQQLDMRDAQVAQVRELRDRRIERALGREGAHVHLVDDAAIQRAAGPRRVMPRVRGRVVDAAQRMHAVRQPRGAGVRQGLAGDQRVLGVVQQKAVVGARLGGGVGDVGAPRAGRGALRRGHRVGVATELELGALGLGGPDIKDRHDGRKREQEDGAKNEVVRRSLD</sequence>
<dbReference type="AlphaFoldDB" id="A0A4P9WXU7"/>
<proteinExistence type="predicted"/>
<feature type="compositionally biased region" description="Basic and acidic residues" evidence="1">
    <location>
        <begin position="307"/>
        <end position="333"/>
    </location>
</feature>
<evidence type="ECO:0000313" key="2">
    <source>
        <dbReference type="EMBL" id="RKO96300.1"/>
    </source>
</evidence>
<protein>
    <submittedName>
        <fullName evidence="2">Uncharacterized protein</fullName>
    </submittedName>
</protein>
<dbReference type="EMBL" id="ML010105">
    <property type="protein sequence ID" value="RKO96300.1"/>
    <property type="molecule type" value="Genomic_DNA"/>
</dbReference>